<comment type="caution">
    <text evidence="3">The sequence shown here is derived from an EMBL/GenBank/DDBJ whole genome shotgun (WGS) entry which is preliminary data.</text>
</comment>
<dbReference type="Proteomes" id="UP000269221">
    <property type="component" value="Unassembled WGS sequence"/>
</dbReference>
<keyword evidence="2" id="KW-0732">Signal</keyword>
<proteinExistence type="predicted"/>
<evidence type="ECO:0000256" key="2">
    <source>
        <dbReference type="SAM" id="SignalP"/>
    </source>
</evidence>
<feature type="compositionally biased region" description="Polar residues" evidence="1">
    <location>
        <begin position="35"/>
        <end position="47"/>
    </location>
</feature>
<dbReference type="AlphaFoldDB" id="A0A3M0K2K3"/>
<reference evidence="3 4" key="1">
    <citation type="submission" date="2018-07" db="EMBL/GenBank/DDBJ databases">
        <title>A high quality draft genome assembly of the barn swallow (H. rustica rustica).</title>
        <authorList>
            <person name="Formenti G."/>
            <person name="Chiara M."/>
            <person name="Poveda L."/>
            <person name="Francoijs K.-J."/>
            <person name="Bonisoli-Alquati A."/>
            <person name="Canova L."/>
            <person name="Gianfranceschi L."/>
            <person name="Horner D.S."/>
            <person name="Saino N."/>
        </authorList>
    </citation>
    <scope>NUCLEOTIDE SEQUENCE [LARGE SCALE GENOMIC DNA]</scope>
    <source>
        <strain evidence="3">Chelidonia</strain>
        <tissue evidence="3">Blood</tissue>
    </source>
</reference>
<feature type="signal peptide" evidence="2">
    <location>
        <begin position="1"/>
        <end position="22"/>
    </location>
</feature>
<dbReference type="GO" id="GO:0031012">
    <property type="term" value="C:extracellular matrix"/>
    <property type="evidence" value="ECO:0007669"/>
    <property type="project" value="TreeGrafter"/>
</dbReference>
<evidence type="ECO:0000313" key="4">
    <source>
        <dbReference type="Proteomes" id="UP000269221"/>
    </source>
</evidence>
<accession>A0A3M0K2K3</accession>
<organism evidence="3 4">
    <name type="scientific">Hirundo rustica rustica</name>
    <dbReference type="NCBI Taxonomy" id="333673"/>
    <lineage>
        <taxon>Eukaryota</taxon>
        <taxon>Metazoa</taxon>
        <taxon>Chordata</taxon>
        <taxon>Craniata</taxon>
        <taxon>Vertebrata</taxon>
        <taxon>Euteleostomi</taxon>
        <taxon>Archelosauria</taxon>
        <taxon>Archosauria</taxon>
        <taxon>Dinosauria</taxon>
        <taxon>Saurischia</taxon>
        <taxon>Theropoda</taxon>
        <taxon>Coelurosauria</taxon>
        <taxon>Aves</taxon>
        <taxon>Neognathae</taxon>
        <taxon>Neoaves</taxon>
        <taxon>Telluraves</taxon>
        <taxon>Australaves</taxon>
        <taxon>Passeriformes</taxon>
        <taxon>Sylvioidea</taxon>
        <taxon>Hirundinidae</taxon>
        <taxon>Hirundo</taxon>
    </lineage>
</organism>
<dbReference type="STRING" id="333673.A0A3M0K2K3"/>
<dbReference type="PANTHER" id="PTHR33395">
    <property type="entry name" value="TRANSCRIPTASE, PUTATIVE-RELATED-RELATED"/>
    <property type="match status" value="1"/>
</dbReference>
<feature type="region of interest" description="Disordered" evidence="1">
    <location>
        <begin position="33"/>
        <end position="120"/>
    </location>
</feature>
<feature type="compositionally biased region" description="Polar residues" evidence="1">
    <location>
        <begin position="80"/>
        <end position="110"/>
    </location>
</feature>
<protein>
    <recommendedName>
        <fullName evidence="5">Reverse transcriptase domain-containing protein</fullName>
    </recommendedName>
</protein>
<dbReference type="PANTHER" id="PTHR33395:SF22">
    <property type="entry name" value="REVERSE TRANSCRIPTASE DOMAIN-CONTAINING PROTEIN"/>
    <property type="match status" value="1"/>
</dbReference>
<gene>
    <name evidence="3" type="ORF">DUI87_18647</name>
</gene>
<dbReference type="GO" id="GO:0061343">
    <property type="term" value="P:cell adhesion involved in heart morphogenesis"/>
    <property type="evidence" value="ECO:0007669"/>
    <property type="project" value="TreeGrafter"/>
</dbReference>
<name>A0A3M0K2K3_HIRRU</name>
<feature type="compositionally biased region" description="Polar residues" evidence="1">
    <location>
        <begin position="57"/>
        <end position="72"/>
    </location>
</feature>
<dbReference type="GO" id="GO:0007508">
    <property type="term" value="P:larval heart development"/>
    <property type="evidence" value="ECO:0007669"/>
    <property type="project" value="TreeGrafter"/>
</dbReference>
<feature type="chain" id="PRO_5018192541" description="Reverse transcriptase domain-containing protein" evidence="2">
    <location>
        <begin position="23"/>
        <end position="303"/>
    </location>
</feature>
<keyword evidence="4" id="KW-1185">Reference proteome</keyword>
<sequence length="303" mass="32967">MLQKMTIVSALLILILVDQLKAQGTPVTPVLEVTSVEQSSDPSTQPGTELPPDYSGDSHTGQPGNNGVQEGEQTFWDLSGESSAESTPKPSVEPSQESTQKSSTEISDQANGGPFQKEKGDLTTLDKEDAGVLNFCASVFNGMCSSHTTQVKKGRCRDWEDEDPQPTAGEDQACYHVRFENVHKSVGPSEAYPWVLWELADKVAEPLPIISEKSWQSGELPDDGKKGNVTHIFKKGKAKHLGNQSVFTSVPGKVTEQILLETMLMYLANKEVTGNSQNGFTRGKSCLTNLLTFHDRATALVDR</sequence>
<dbReference type="EMBL" id="QRBI01000123">
    <property type="protein sequence ID" value="RMC05454.1"/>
    <property type="molecule type" value="Genomic_DNA"/>
</dbReference>
<dbReference type="OrthoDB" id="9113906at2759"/>
<evidence type="ECO:0000256" key="1">
    <source>
        <dbReference type="SAM" id="MobiDB-lite"/>
    </source>
</evidence>
<evidence type="ECO:0000313" key="3">
    <source>
        <dbReference type="EMBL" id="RMC05454.1"/>
    </source>
</evidence>
<evidence type="ECO:0008006" key="5">
    <source>
        <dbReference type="Google" id="ProtNLM"/>
    </source>
</evidence>